<dbReference type="STRING" id="1231657.A0A1Y2A5A6"/>
<proteinExistence type="predicted"/>
<dbReference type="Proteomes" id="UP000193144">
    <property type="component" value="Unassembled WGS sequence"/>
</dbReference>
<evidence type="ECO:0000256" key="3">
    <source>
        <dbReference type="ARBA" id="ARBA00022989"/>
    </source>
</evidence>
<dbReference type="InterPro" id="IPR006694">
    <property type="entry name" value="Fatty_acid_hydroxylase"/>
</dbReference>
<dbReference type="GO" id="GO:0008610">
    <property type="term" value="P:lipid biosynthetic process"/>
    <property type="evidence" value="ECO:0007669"/>
    <property type="project" value="InterPro"/>
</dbReference>
<dbReference type="InterPro" id="IPR050307">
    <property type="entry name" value="Sterol_Desaturase_Related"/>
</dbReference>
<dbReference type="PANTHER" id="PTHR11863">
    <property type="entry name" value="STEROL DESATURASE"/>
    <property type="match status" value="1"/>
</dbReference>
<evidence type="ECO:0000256" key="2">
    <source>
        <dbReference type="ARBA" id="ARBA00022692"/>
    </source>
</evidence>
<dbReference type="EMBL" id="MCFA01000011">
    <property type="protein sequence ID" value="ORY17698.1"/>
    <property type="molecule type" value="Genomic_DNA"/>
</dbReference>
<name>A0A1Y2A5A6_9PLEO</name>
<feature type="transmembrane region" description="Helical" evidence="5">
    <location>
        <begin position="165"/>
        <end position="185"/>
    </location>
</feature>
<dbReference type="OrthoDB" id="6354873at2759"/>
<gene>
    <name evidence="7" type="ORF">BCR34DRAFT_610863</name>
</gene>
<comment type="caution">
    <text evidence="7">The sequence shown here is derived from an EMBL/GenBank/DDBJ whole genome shotgun (WGS) entry which is preliminary data.</text>
</comment>
<keyword evidence="8" id="KW-1185">Reference proteome</keyword>
<evidence type="ECO:0000313" key="7">
    <source>
        <dbReference type="EMBL" id="ORY17698.1"/>
    </source>
</evidence>
<keyword evidence="4 5" id="KW-0472">Membrane</keyword>
<accession>A0A1Y2A5A6</accession>
<reference evidence="7 8" key="1">
    <citation type="submission" date="2016-07" db="EMBL/GenBank/DDBJ databases">
        <title>Pervasive Adenine N6-methylation of Active Genes in Fungi.</title>
        <authorList>
            <consortium name="DOE Joint Genome Institute"/>
            <person name="Mondo S.J."/>
            <person name="Dannebaum R.O."/>
            <person name="Kuo R.C."/>
            <person name="Labutti K."/>
            <person name="Haridas S."/>
            <person name="Kuo A."/>
            <person name="Salamov A."/>
            <person name="Ahrendt S.R."/>
            <person name="Lipzen A."/>
            <person name="Sullivan W."/>
            <person name="Andreopoulos W.B."/>
            <person name="Clum A."/>
            <person name="Lindquist E."/>
            <person name="Daum C."/>
            <person name="Ramamoorthy G.K."/>
            <person name="Gryganskyi A."/>
            <person name="Culley D."/>
            <person name="Magnuson J.K."/>
            <person name="James T.Y."/>
            <person name="O'Malley M.A."/>
            <person name="Stajich J.E."/>
            <person name="Spatafora J.W."/>
            <person name="Visel A."/>
            <person name="Grigoriev I.V."/>
        </authorList>
    </citation>
    <scope>NUCLEOTIDE SEQUENCE [LARGE SCALE GENOMIC DNA]</scope>
    <source>
        <strain evidence="7 8">CBS 115471</strain>
    </source>
</reference>
<comment type="subcellular location">
    <subcellularLocation>
        <location evidence="1">Membrane</location>
    </subcellularLocation>
</comment>
<evidence type="ECO:0000259" key="6">
    <source>
        <dbReference type="Pfam" id="PF04116"/>
    </source>
</evidence>
<dbReference type="GO" id="GO:0005506">
    <property type="term" value="F:iron ion binding"/>
    <property type="evidence" value="ECO:0007669"/>
    <property type="project" value="InterPro"/>
</dbReference>
<protein>
    <recommendedName>
        <fullName evidence="6">Fatty acid hydroxylase domain-containing protein</fullName>
    </recommendedName>
</protein>
<feature type="transmembrane region" description="Helical" evidence="5">
    <location>
        <begin position="240"/>
        <end position="257"/>
    </location>
</feature>
<dbReference type="Pfam" id="PF04116">
    <property type="entry name" value="FA_hydroxylase"/>
    <property type="match status" value="1"/>
</dbReference>
<feature type="transmembrane region" description="Helical" evidence="5">
    <location>
        <begin position="128"/>
        <end position="145"/>
    </location>
</feature>
<feature type="transmembrane region" description="Helical" evidence="5">
    <location>
        <begin position="81"/>
        <end position="107"/>
    </location>
</feature>
<feature type="domain" description="Fatty acid hydroxylase" evidence="6">
    <location>
        <begin position="173"/>
        <end position="297"/>
    </location>
</feature>
<sequence>MDVVLELFDTYLFDALYASLLPAKAPYAPANATISSLREQPTAYAPTTWQYHPSSNYISFQPGQAAYMSQWPRDDWRRQFLSLYLITWVFGLVVYYVFATLSYVFVFDKATFHHPKYLKNQIRLEIHQTNWALPVMAIFTAPLFLLEVRGYSKIYDTTADGPGLWYNYLQFPFFIGFTDLCIYWIHRGLHHPLVYKKLHKPHHKWIMPTPYASHAFHPIDGFAQSIPYHLFPFLFPLQKFAYVILFVFINIWTVLIHDGEYVADNPVINGAACHTMHHLYFNYNYGQFTTIWDRLGNSYRKPNDELFRKELKFCQTELKKQTAEMEKVLLEVEGEDDRSYAPVEPKKVR</sequence>
<evidence type="ECO:0000256" key="4">
    <source>
        <dbReference type="ARBA" id="ARBA00023136"/>
    </source>
</evidence>
<dbReference type="GO" id="GO:0016491">
    <property type="term" value="F:oxidoreductase activity"/>
    <property type="evidence" value="ECO:0007669"/>
    <property type="project" value="InterPro"/>
</dbReference>
<organism evidence="7 8">
    <name type="scientific">Clohesyomyces aquaticus</name>
    <dbReference type="NCBI Taxonomy" id="1231657"/>
    <lineage>
        <taxon>Eukaryota</taxon>
        <taxon>Fungi</taxon>
        <taxon>Dikarya</taxon>
        <taxon>Ascomycota</taxon>
        <taxon>Pezizomycotina</taxon>
        <taxon>Dothideomycetes</taxon>
        <taxon>Pleosporomycetidae</taxon>
        <taxon>Pleosporales</taxon>
        <taxon>Lindgomycetaceae</taxon>
        <taxon>Clohesyomyces</taxon>
    </lineage>
</organism>
<evidence type="ECO:0000256" key="1">
    <source>
        <dbReference type="ARBA" id="ARBA00004370"/>
    </source>
</evidence>
<evidence type="ECO:0000313" key="8">
    <source>
        <dbReference type="Proteomes" id="UP000193144"/>
    </source>
</evidence>
<keyword evidence="2 5" id="KW-0812">Transmembrane</keyword>
<evidence type="ECO:0000256" key="5">
    <source>
        <dbReference type="SAM" id="Phobius"/>
    </source>
</evidence>
<dbReference type="AlphaFoldDB" id="A0A1Y2A5A6"/>
<keyword evidence="3 5" id="KW-1133">Transmembrane helix</keyword>
<dbReference type="GO" id="GO:0016020">
    <property type="term" value="C:membrane"/>
    <property type="evidence" value="ECO:0007669"/>
    <property type="project" value="UniProtKB-SubCell"/>
</dbReference>